<sequence>MGIDYYSVLKVDKNATEDDLKKAYRKLAMKWHPDKNPNNKKEAEAKFKQISEAYEVLSDPQKRTIYDQYGEEGLKGQVPPPGATGGTNFANGAGPNVFVFNPRNAEDIFAEFFGGSSPMNKLPCSLEELYTGSTRKMKISRNIADPSGKTMPVEEFLTIDVKPGWKKGTKITFPEKGNEQPNLIPADIVFVIDEKPHDVFKRDGNDLVMTQKVSLADALTGTTITVNTLDGRTLTIPINDIISPGYEKIVPREGMPIAKEPGRKGDLKIKFDVKFPTRLTPEQKAAVKRYLTTA</sequence>
<dbReference type="InterPro" id="IPR001623">
    <property type="entry name" value="DnaJ_domain"/>
</dbReference>
<dbReference type="EMBL" id="GL377566">
    <property type="protein sequence ID" value="EFJ36802.1"/>
    <property type="molecule type" value="Genomic_DNA"/>
</dbReference>
<evidence type="ECO:0000313" key="4">
    <source>
        <dbReference type="Proteomes" id="UP000001514"/>
    </source>
</evidence>
<dbReference type="STRING" id="88036.D8QRM3"/>
<feature type="domain" description="J" evidence="2">
    <location>
        <begin position="4"/>
        <end position="70"/>
    </location>
</feature>
<dbReference type="FunFam" id="2.60.260.20:FF:000006">
    <property type="entry name" value="DnaJ subfamily B member 13"/>
    <property type="match status" value="1"/>
</dbReference>
<dbReference type="PROSITE" id="PS00636">
    <property type="entry name" value="DNAJ_1"/>
    <property type="match status" value="1"/>
</dbReference>
<dbReference type="InterPro" id="IPR036869">
    <property type="entry name" value="J_dom_sf"/>
</dbReference>
<dbReference type="SUPFAM" id="SSF49493">
    <property type="entry name" value="HSP40/DnaJ peptide-binding domain"/>
    <property type="match status" value="2"/>
</dbReference>
<keyword evidence="4" id="KW-1185">Reference proteome</keyword>
<dbReference type="Proteomes" id="UP000001514">
    <property type="component" value="Unassembled WGS sequence"/>
</dbReference>
<dbReference type="eggNOG" id="KOG0714">
    <property type="taxonomic scope" value="Eukaryota"/>
</dbReference>
<dbReference type="Pfam" id="PF00226">
    <property type="entry name" value="DnaJ"/>
    <property type="match status" value="1"/>
</dbReference>
<dbReference type="CDD" id="cd10747">
    <property type="entry name" value="DnaJ_C"/>
    <property type="match status" value="1"/>
</dbReference>
<dbReference type="InterPro" id="IPR018253">
    <property type="entry name" value="DnaJ_domain_CS"/>
</dbReference>
<dbReference type="SMART" id="SM00271">
    <property type="entry name" value="DnaJ"/>
    <property type="match status" value="1"/>
</dbReference>
<evidence type="ECO:0000256" key="1">
    <source>
        <dbReference type="ARBA" id="ARBA00023186"/>
    </source>
</evidence>
<dbReference type="CDD" id="cd06257">
    <property type="entry name" value="DnaJ"/>
    <property type="match status" value="1"/>
</dbReference>
<organism evidence="4">
    <name type="scientific">Selaginella moellendorffii</name>
    <name type="common">Spikemoss</name>
    <dbReference type="NCBI Taxonomy" id="88036"/>
    <lineage>
        <taxon>Eukaryota</taxon>
        <taxon>Viridiplantae</taxon>
        <taxon>Streptophyta</taxon>
        <taxon>Embryophyta</taxon>
        <taxon>Tracheophyta</taxon>
        <taxon>Lycopodiopsida</taxon>
        <taxon>Selaginellales</taxon>
        <taxon>Selaginellaceae</taxon>
        <taxon>Selaginella</taxon>
    </lineage>
</organism>
<dbReference type="GO" id="GO:0005829">
    <property type="term" value="C:cytosol"/>
    <property type="evidence" value="ECO:0000318"/>
    <property type="project" value="GO_Central"/>
</dbReference>
<dbReference type="Gramene" id="EFJ36802">
    <property type="protein sequence ID" value="EFJ36802"/>
    <property type="gene ID" value="SELMODRAFT_230025"/>
</dbReference>
<dbReference type="InterPro" id="IPR051339">
    <property type="entry name" value="DnaJ_subfamily_B"/>
</dbReference>
<evidence type="ECO:0000259" key="2">
    <source>
        <dbReference type="PROSITE" id="PS50076"/>
    </source>
</evidence>
<dbReference type="GO" id="GO:0051087">
    <property type="term" value="F:protein-folding chaperone binding"/>
    <property type="evidence" value="ECO:0000318"/>
    <property type="project" value="GO_Central"/>
</dbReference>
<dbReference type="FunFam" id="2.60.260.20:FF:000002">
    <property type="entry name" value="Dnaj homolog subfamily b member"/>
    <property type="match status" value="1"/>
</dbReference>
<gene>
    <name evidence="3" type="ORF">SELMODRAFT_230025</name>
</gene>
<dbReference type="SUPFAM" id="SSF46565">
    <property type="entry name" value="Chaperone J-domain"/>
    <property type="match status" value="1"/>
</dbReference>
<dbReference type="InterPro" id="IPR002939">
    <property type="entry name" value="DnaJ_C"/>
</dbReference>
<dbReference type="FunFam" id="1.10.287.110:FF:000020">
    <property type="entry name" value="DnaJ subfamily B member 13"/>
    <property type="match status" value="1"/>
</dbReference>
<dbReference type="Gene3D" id="1.10.287.110">
    <property type="entry name" value="DnaJ domain"/>
    <property type="match status" value="1"/>
</dbReference>
<dbReference type="KEGG" id="smo:SELMODRAFT_230025"/>
<dbReference type="PRINTS" id="PR00625">
    <property type="entry name" value="JDOMAIN"/>
</dbReference>
<dbReference type="OMA" id="GQFGESP"/>
<dbReference type="InterPro" id="IPR008971">
    <property type="entry name" value="HSP40/DnaJ_pept-bd"/>
</dbReference>
<dbReference type="Gene3D" id="2.60.260.20">
    <property type="entry name" value="Urease metallochaperone UreE, N-terminal domain"/>
    <property type="match status" value="2"/>
</dbReference>
<keyword evidence="1" id="KW-0143">Chaperone</keyword>
<dbReference type="Pfam" id="PF01556">
    <property type="entry name" value="DnaJ_C"/>
    <property type="match status" value="1"/>
</dbReference>
<reference evidence="3 4" key="1">
    <citation type="journal article" date="2011" name="Science">
        <title>The Selaginella genome identifies genetic changes associated with the evolution of vascular plants.</title>
        <authorList>
            <person name="Banks J.A."/>
            <person name="Nishiyama T."/>
            <person name="Hasebe M."/>
            <person name="Bowman J.L."/>
            <person name="Gribskov M."/>
            <person name="dePamphilis C."/>
            <person name="Albert V.A."/>
            <person name="Aono N."/>
            <person name="Aoyama T."/>
            <person name="Ambrose B.A."/>
            <person name="Ashton N.W."/>
            <person name="Axtell M.J."/>
            <person name="Barker E."/>
            <person name="Barker M.S."/>
            <person name="Bennetzen J.L."/>
            <person name="Bonawitz N.D."/>
            <person name="Chapple C."/>
            <person name="Cheng C."/>
            <person name="Correa L.G."/>
            <person name="Dacre M."/>
            <person name="DeBarry J."/>
            <person name="Dreyer I."/>
            <person name="Elias M."/>
            <person name="Engstrom E.M."/>
            <person name="Estelle M."/>
            <person name="Feng L."/>
            <person name="Finet C."/>
            <person name="Floyd S.K."/>
            <person name="Frommer W.B."/>
            <person name="Fujita T."/>
            <person name="Gramzow L."/>
            <person name="Gutensohn M."/>
            <person name="Harholt J."/>
            <person name="Hattori M."/>
            <person name="Heyl A."/>
            <person name="Hirai T."/>
            <person name="Hiwatashi Y."/>
            <person name="Ishikawa M."/>
            <person name="Iwata M."/>
            <person name="Karol K.G."/>
            <person name="Koehler B."/>
            <person name="Kolukisaoglu U."/>
            <person name="Kubo M."/>
            <person name="Kurata T."/>
            <person name="Lalonde S."/>
            <person name="Li K."/>
            <person name="Li Y."/>
            <person name="Litt A."/>
            <person name="Lyons E."/>
            <person name="Manning G."/>
            <person name="Maruyama T."/>
            <person name="Michael T.P."/>
            <person name="Mikami K."/>
            <person name="Miyazaki S."/>
            <person name="Morinaga S."/>
            <person name="Murata T."/>
            <person name="Mueller-Roeber B."/>
            <person name="Nelson D.R."/>
            <person name="Obara M."/>
            <person name="Oguri Y."/>
            <person name="Olmstead R.G."/>
            <person name="Onodera N."/>
            <person name="Petersen B.L."/>
            <person name="Pils B."/>
            <person name="Prigge M."/>
            <person name="Rensing S.A."/>
            <person name="Riano-Pachon D.M."/>
            <person name="Roberts A.W."/>
            <person name="Sato Y."/>
            <person name="Scheller H.V."/>
            <person name="Schulz B."/>
            <person name="Schulz C."/>
            <person name="Shakirov E.V."/>
            <person name="Shibagaki N."/>
            <person name="Shinohara N."/>
            <person name="Shippen D.E."/>
            <person name="Soerensen I."/>
            <person name="Sotooka R."/>
            <person name="Sugimoto N."/>
            <person name="Sugita M."/>
            <person name="Sumikawa N."/>
            <person name="Tanurdzic M."/>
            <person name="Theissen G."/>
            <person name="Ulvskov P."/>
            <person name="Wakazuki S."/>
            <person name="Weng J.K."/>
            <person name="Willats W.W."/>
            <person name="Wipf D."/>
            <person name="Wolf P.G."/>
            <person name="Yang L."/>
            <person name="Zimmer A.D."/>
            <person name="Zhu Q."/>
            <person name="Mitros T."/>
            <person name="Hellsten U."/>
            <person name="Loque D."/>
            <person name="Otillar R."/>
            <person name="Salamov A."/>
            <person name="Schmutz J."/>
            <person name="Shapiro H."/>
            <person name="Lindquist E."/>
            <person name="Lucas S."/>
            <person name="Rokhsar D."/>
            <person name="Grigoriev I.V."/>
        </authorList>
    </citation>
    <scope>NUCLEOTIDE SEQUENCE [LARGE SCALE GENOMIC DNA]</scope>
</reference>
<evidence type="ECO:0000313" key="3">
    <source>
        <dbReference type="EMBL" id="EFJ36802.1"/>
    </source>
</evidence>
<dbReference type="GO" id="GO:0006457">
    <property type="term" value="P:protein folding"/>
    <property type="evidence" value="ECO:0007669"/>
    <property type="project" value="InterPro"/>
</dbReference>
<dbReference type="HOGENOM" id="CLU_017633_10_2_1"/>
<dbReference type="PROSITE" id="PS50076">
    <property type="entry name" value="DNAJ_2"/>
    <property type="match status" value="1"/>
</dbReference>
<name>D8QRM3_SELML</name>
<dbReference type="InParanoid" id="D8QRM3"/>
<proteinExistence type="predicted"/>
<accession>D8QRM3</accession>
<dbReference type="AlphaFoldDB" id="D8QRM3"/>
<dbReference type="FunCoup" id="D8QRM3">
    <property type="interactions" value="3105"/>
</dbReference>
<protein>
    <recommendedName>
        <fullName evidence="2">J domain-containing protein</fullName>
    </recommendedName>
</protein>
<dbReference type="PANTHER" id="PTHR24078">
    <property type="entry name" value="DNAJ HOMOLOG SUBFAMILY C MEMBER"/>
    <property type="match status" value="1"/>
</dbReference>
<dbReference type="PANTHER" id="PTHR24078:SF553">
    <property type="entry name" value="DNAJ HOMOLOG SUBFAMILY B MEMBER 5"/>
    <property type="match status" value="1"/>
</dbReference>
<dbReference type="GO" id="GO:0051082">
    <property type="term" value="F:unfolded protein binding"/>
    <property type="evidence" value="ECO:0000318"/>
    <property type="project" value="GO_Central"/>
</dbReference>